<evidence type="ECO:0008006" key="3">
    <source>
        <dbReference type="Google" id="ProtNLM"/>
    </source>
</evidence>
<proteinExistence type="predicted"/>
<dbReference type="EMBL" id="CP095855">
    <property type="protein sequence ID" value="UPK68302.1"/>
    <property type="molecule type" value="Genomic_DNA"/>
</dbReference>
<accession>A0ABY4HWY0</accession>
<protein>
    <recommendedName>
        <fullName evidence="3">HNH endonuclease</fullName>
    </recommendedName>
</protein>
<evidence type="ECO:0000313" key="2">
    <source>
        <dbReference type="Proteomes" id="UP000830198"/>
    </source>
</evidence>
<evidence type="ECO:0000313" key="1">
    <source>
        <dbReference type="EMBL" id="UPK68302.1"/>
    </source>
</evidence>
<reference evidence="1 2" key="1">
    <citation type="submission" date="2022-04" db="EMBL/GenBank/DDBJ databases">
        <title>The arsenic-methylating capacity of Chitinophaga filiformis YT5 during chitin decomposition.</title>
        <authorList>
            <person name="Chen G."/>
            <person name="Liang Y."/>
        </authorList>
    </citation>
    <scope>NUCLEOTIDE SEQUENCE [LARGE SCALE GENOMIC DNA]</scope>
    <source>
        <strain evidence="1 2">YT5</strain>
    </source>
</reference>
<organism evidence="1 2">
    <name type="scientific">Chitinophaga filiformis</name>
    <name type="common">Myxococcus filiformis</name>
    <name type="synonym">Flexibacter filiformis</name>
    <dbReference type="NCBI Taxonomy" id="104663"/>
    <lineage>
        <taxon>Bacteria</taxon>
        <taxon>Pseudomonadati</taxon>
        <taxon>Bacteroidota</taxon>
        <taxon>Chitinophagia</taxon>
        <taxon>Chitinophagales</taxon>
        <taxon>Chitinophagaceae</taxon>
        <taxon>Chitinophaga</taxon>
    </lineage>
</organism>
<keyword evidence="2" id="KW-1185">Reference proteome</keyword>
<dbReference type="RefSeq" id="WP_247810697.1">
    <property type="nucleotide sequence ID" value="NZ_CP095855.1"/>
</dbReference>
<gene>
    <name evidence="1" type="ORF">MYF79_25425</name>
</gene>
<sequence>MTLKELLLNHPNEHISYIQYLQIDEWLIKRDEIIKRDSCHCTKCNREATNDNIDPVTKKSEHFWIEEDGFELTDDKIMVPHFKMVYSDKHYHLEVHHTRYILNRLPWDYDNDDLITLCNHCHTEFHQNNKVPVYSENGLKDLEYKMCDKCNGIGYISQYLHIQEGICFQCGGEKYESALINRHI</sequence>
<dbReference type="Proteomes" id="UP000830198">
    <property type="component" value="Chromosome"/>
</dbReference>
<name>A0ABY4HWY0_CHIFI</name>